<dbReference type="PROSITE" id="PS51450">
    <property type="entry name" value="LRR"/>
    <property type="match status" value="4"/>
</dbReference>
<keyword evidence="2" id="KW-0677">Repeat</keyword>
<dbReference type="GO" id="GO:0045087">
    <property type="term" value="P:innate immune response"/>
    <property type="evidence" value="ECO:0007669"/>
    <property type="project" value="UniProtKB-UniRule"/>
</dbReference>
<dbReference type="Pfam" id="PF13855">
    <property type="entry name" value="LRR_8"/>
    <property type="match status" value="4"/>
</dbReference>
<dbReference type="PANTHER" id="PTHR45712:SF22">
    <property type="entry name" value="INSULIN-LIKE GROWTH FACTOR-BINDING PROTEIN COMPLEX ACID LABILE SUBUNIT"/>
    <property type="match status" value="1"/>
</dbReference>
<gene>
    <name evidence="5" type="ORF">D4764_14G0012030</name>
</gene>
<dbReference type="EMBL" id="RHFK02000006">
    <property type="protein sequence ID" value="TWW75200.1"/>
    <property type="molecule type" value="Genomic_DNA"/>
</dbReference>
<keyword evidence="4" id="KW-0812">Transmembrane</keyword>
<dbReference type="InterPro" id="IPR017241">
    <property type="entry name" value="Toll-like_receptor"/>
</dbReference>
<evidence type="ECO:0000256" key="2">
    <source>
        <dbReference type="ARBA" id="ARBA00022737"/>
    </source>
</evidence>
<keyword evidence="3" id="KW-0399">Innate immunity</keyword>
<keyword evidence="3" id="KW-0391">Immunity</keyword>
<comment type="similarity">
    <text evidence="3">Belongs to the Toll-like receptor family.</text>
</comment>
<dbReference type="InterPro" id="IPR001611">
    <property type="entry name" value="Leu-rich_rpt"/>
</dbReference>
<keyword evidence="3" id="KW-0395">Inflammatory response</keyword>
<dbReference type="PRINTS" id="PR00019">
    <property type="entry name" value="LEURICHRPT"/>
</dbReference>
<proteinExistence type="inferred from homology"/>
<dbReference type="GO" id="GO:0004888">
    <property type="term" value="F:transmembrane signaling receptor activity"/>
    <property type="evidence" value="ECO:0007669"/>
    <property type="project" value="InterPro"/>
</dbReference>
<accession>A0A5C6PAB6</accession>
<dbReference type="Proteomes" id="UP000324091">
    <property type="component" value="Chromosome 14"/>
</dbReference>
<dbReference type="PIRSF" id="PIRSF037595">
    <property type="entry name" value="Toll-like_receptor"/>
    <property type="match status" value="1"/>
</dbReference>
<dbReference type="SMART" id="SM00369">
    <property type="entry name" value="LRR_TYP"/>
    <property type="match status" value="15"/>
</dbReference>
<dbReference type="SMART" id="SM00365">
    <property type="entry name" value="LRR_SD22"/>
    <property type="match status" value="8"/>
</dbReference>
<name>A0A5C6PAB6_9TELE</name>
<dbReference type="InterPro" id="IPR032675">
    <property type="entry name" value="LRR_dom_sf"/>
</dbReference>
<protein>
    <submittedName>
        <fullName evidence="5">Leucine-rich repeat-containing protein 32</fullName>
    </submittedName>
</protein>
<dbReference type="PANTHER" id="PTHR45712">
    <property type="entry name" value="AGAP008170-PA"/>
    <property type="match status" value="1"/>
</dbReference>
<dbReference type="SMART" id="SM00364">
    <property type="entry name" value="LRR_BAC"/>
    <property type="match status" value="7"/>
</dbReference>
<dbReference type="SUPFAM" id="SSF52058">
    <property type="entry name" value="L domain-like"/>
    <property type="match status" value="2"/>
</dbReference>
<dbReference type="InterPro" id="IPR050333">
    <property type="entry name" value="SLRP"/>
</dbReference>
<dbReference type="Gene3D" id="3.80.10.10">
    <property type="entry name" value="Ribonuclease Inhibitor"/>
    <property type="match status" value="5"/>
</dbReference>
<keyword evidence="3" id="KW-0675">Receptor</keyword>
<keyword evidence="1" id="KW-0433">Leucine-rich repeat</keyword>
<dbReference type="AlphaFoldDB" id="A0A5C6PAB6"/>
<reference evidence="5 6" key="1">
    <citation type="submission" date="2019-04" db="EMBL/GenBank/DDBJ databases">
        <title>Chromosome genome assembly for Takifugu flavidus.</title>
        <authorList>
            <person name="Xiao S."/>
        </authorList>
    </citation>
    <scope>NUCLEOTIDE SEQUENCE [LARGE SCALE GENOMIC DNA]</scope>
    <source>
        <strain evidence="5">HTHZ2018</strain>
        <tissue evidence="5">Muscle</tissue>
    </source>
</reference>
<dbReference type="InterPro" id="IPR003591">
    <property type="entry name" value="Leu-rich_rpt_typical-subtyp"/>
</dbReference>
<evidence type="ECO:0000313" key="5">
    <source>
        <dbReference type="EMBL" id="TWW75200.1"/>
    </source>
</evidence>
<evidence type="ECO:0000256" key="3">
    <source>
        <dbReference type="PIRNR" id="PIRNR037595"/>
    </source>
</evidence>
<feature type="transmembrane region" description="Helical" evidence="4">
    <location>
        <begin position="701"/>
        <end position="723"/>
    </location>
</feature>
<evidence type="ECO:0000313" key="6">
    <source>
        <dbReference type="Proteomes" id="UP000324091"/>
    </source>
</evidence>
<organism evidence="5 6">
    <name type="scientific">Takifugu flavidus</name>
    <name type="common">sansaifugu</name>
    <dbReference type="NCBI Taxonomy" id="433684"/>
    <lineage>
        <taxon>Eukaryota</taxon>
        <taxon>Metazoa</taxon>
        <taxon>Chordata</taxon>
        <taxon>Craniata</taxon>
        <taxon>Vertebrata</taxon>
        <taxon>Euteleostomi</taxon>
        <taxon>Actinopterygii</taxon>
        <taxon>Neopterygii</taxon>
        <taxon>Teleostei</taxon>
        <taxon>Neoteleostei</taxon>
        <taxon>Acanthomorphata</taxon>
        <taxon>Eupercaria</taxon>
        <taxon>Tetraodontiformes</taxon>
        <taxon>Tetradontoidea</taxon>
        <taxon>Tetraodontidae</taxon>
        <taxon>Takifugu</taxon>
    </lineage>
</organism>
<evidence type="ECO:0000256" key="4">
    <source>
        <dbReference type="SAM" id="Phobius"/>
    </source>
</evidence>
<evidence type="ECO:0000256" key="1">
    <source>
        <dbReference type="ARBA" id="ARBA00022614"/>
    </source>
</evidence>
<sequence length="736" mass="82650">MGLPSPPYKAFPRVQEEWSFFWGGGAAGYSHRMSAREREMWREESAERSLWFVALAWLLSACEWPEEDVISLSSTGTVKIAHHRQRVRTMAAFHPLLLPLLLHCCAPAASAHPPHYPPPACQVVQGDALCRDLNLRAAPLNLPQGIHMLDLSHNQVQNLTEETLAYHTGFRRLNLQANKIHFIQPGLFKDMTDLKVLDLSRNHLNVFALSKTNIGPLTTVESLDLSSNGLYTGMSDFFLSESPSLESVSLSSNSITKIAQNTFGGSSSLTKINLHNNVILEIEDGAFDSLSHLTELDLSKNSIACIMDFNLCHLKVLNLSKNSVEMFQSARSTDPYKLVSLDLSENKLSHFPLLPSMNILEHLDISRNRIQSVNVTSSPDTRTKVVLTQLKYLDMSYNQLRSLPESFFYCMLSLRVLKVSNNCISSFSVTSEYFLNMVKIMDLSYNSLQSLTFGKNTLKSLDELHLQGNNLATVDHQIFQRLPNLKHLQLQQNNLEICSSGPNHQDHTDCVSFTSIPSLNFLNLSENNLRALPANAFTDTPLTSLDLSQNLGLDMAEGSLSGLEDSLVDLQLRENNISRLNTDLSSLRSLKHIDLSTNQLTSLPTWNKESSIESLNLQNNNLVTLDYSTMLTLERSLKTLYMGSNPLSCCQNLGFLHMVQHSAVVVPDIETVTCIHEEYSEPVNIEKVTQEMCHQESIQNYTIVILMTLVLLTITLGLLIKYFHSRRQKHSRSFSA</sequence>
<dbReference type="GO" id="GO:0006954">
    <property type="term" value="P:inflammatory response"/>
    <property type="evidence" value="ECO:0007669"/>
    <property type="project" value="UniProtKB-UniRule"/>
</dbReference>
<keyword evidence="4" id="KW-0472">Membrane</keyword>
<dbReference type="GO" id="GO:0016020">
    <property type="term" value="C:membrane"/>
    <property type="evidence" value="ECO:0007669"/>
    <property type="project" value="InterPro"/>
</dbReference>
<comment type="caution">
    <text evidence="5">The sequence shown here is derived from an EMBL/GenBank/DDBJ whole genome shotgun (WGS) entry which is preliminary data.</text>
</comment>
<keyword evidence="6" id="KW-1185">Reference proteome</keyword>
<keyword evidence="4" id="KW-1133">Transmembrane helix</keyword>
<dbReference type="GO" id="GO:0002224">
    <property type="term" value="P:toll-like receptor signaling pathway"/>
    <property type="evidence" value="ECO:0007669"/>
    <property type="project" value="InterPro"/>
</dbReference>